<keyword evidence="3" id="KW-1185">Reference proteome</keyword>
<proteinExistence type="predicted"/>
<name>A0A7W7PMS9_9ACTN</name>
<feature type="compositionally biased region" description="Basic and acidic residues" evidence="1">
    <location>
        <begin position="12"/>
        <end position="28"/>
    </location>
</feature>
<organism evidence="2 3">
    <name type="scientific">Streptomyces olivoverticillatus</name>
    <dbReference type="NCBI Taxonomy" id="66427"/>
    <lineage>
        <taxon>Bacteria</taxon>
        <taxon>Bacillati</taxon>
        <taxon>Actinomycetota</taxon>
        <taxon>Actinomycetes</taxon>
        <taxon>Kitasatosporales</taxon>
        <taxon>Streptomycetaceae</taxon>
        <taxon>Streptomyces</taxon>
    </lineage>
</organism>
<protein>
    <submittedName>
        <fullName evidence="2">Uncharacterized protein</fullName>
    </submittedName>
</protein>
<gene>
    <name evidence="2" type="ORF">FHS39_004746</name>
</gene>
<evidence type="ECO:0000313" key="2">
    <source>
        <dbReference type="EMBL" id="MBB4895667.1"/>
    </source>
</evidence>
<feature type="compositionally biased region" description="Polar residues" evidence="1">
    <location>
        <begin position="1"/>
        <end position="11"/>
    </location>
</feature>
<evidence type="ECO:0000313" key="3">
    <source>
        <dbReference type="Proteomes" id="UP000556084"/>
    </source>
</evidence>
<dbReference type="AlphaFoldDB" id="A0A7W7PMS9"/>
<accession>A0A7W7PMS9</accession>
<sequence>MNQLTPAATTPDNRHVERASWPEAEATRVHRLPPAQ</sequence>
<comment type="caution">
    <text evidence="2">The sequence shown here is derived from an EMBL/GenBank/DDBJ whole genome shotgun (WGS) entry which is preliminary data.</text>
</comment>
<dbReference type="EMBL" id="JACHJH010000008">
    <property type="protein sequence ID" value="MBB4895667.1"/>
    <property type="molecule type" value="Genomic_DNA"/>
</dbReference>
<dbReference type="Proteomes" id="UP000556084">
    <property type="component" value="Unassembled WGS sequence"/>
</dbReference>
<feature type="region of interest" description="Disordered" evidence="1">
    <location>
        <begin position="1"/>
        <end position="36"/>
    </location>
</feature>
<reference evidence="2 3" key="1">
    <citation type="submission" date="2020-08" db="EMBL/GenBank/DDBJ databases">
        <title>Genomic Encyclopedia of Type Strains, Phase III (KMG-III): the genomes of soil and plant-associated and newly described type strains.</title>
        <authorList>
            <person name="Whitman W."/>
        </authorList>
    </citation>
    <scope>NUCLEOTIDE SEQUENCE [LARGE SCALE GENOMIC DNA]</scope>
    <source>
        <strain evidence="2 3">CECT 3266</strain>
    </source>
</reference>
<evidence type="ECO:0000256" key="1">
    <source>
        <dbReference type="SAM" id="MobiDB-lite"/>
    </source>
</evidence>